<proteinExistence type="predicted"/>
<gene>
    <name evidence="2" type="ORF">MRATA1EN1_LOCUS7502</name>
</gene>
<feature type="region of interest" description="Disordered" evidence="1">
    <location>
        <begin position="30"/>
        <end position="58"/>
    </location>
</feature>
<reference evidence="2" key="1">
    <citation type="submission" date="2023-04" db="EMBL/GenBank/DDBJ databases">
        <authorList>
            <consortium name="ELIXIR-Norway"/>
        </authorList>
    </citation>
    <scope>NUCLEOTIDE SEQUENCE [LARGE SCALE GENOMIC DNA]</scope>
</reference>
<evidence type="ECO:0000313" key="2">
    <source>
        <dbReference type="EMBL" id="CAI9158540.1"/>
    </source>
</evidence>
<keyword evidence="3" id="KW-1185">Reference proteome</keyword>
<evidence type="ECO:0000313" key="3">
    <source>
        <dbReference type="Proteomes" id="UP001176941"/>
    </source>
</evidence>
<dbReference type="EMBL" id="OX459953">
    <property type="protein sequence ID" value="CAI9158540.1"/>
    <property type="molecule type" value="Genomic_DNA"/>
</dbReference>
<dbReference type="Proteomes" id="UP001176941">
    <property type="component" value="Chromosome 17"/>
</dbReference>
<protein>
    <submittedName>
        <fullName evidence="2">Uncharacterized protein</fullName>
    </submittedName>
</protein>
<organism evidence="2 3">
    <name type="scientific">Rangifer tarandus platyrhynchus</name>
    <name type="common">Svalbard reindeer</name>
    <dbReference type="NCBI Taxonomy" id="3082113"/>
    <lineage>
        <taxon>Eukaryota</taxon>
        <taxon>Metazoa</taxon>
        <taxon>Chordata</taxon>
        <taxon>Craniata</taxon>
        <taxon>Vertebrata</taxon>
        <taxon>Euteleostomi</taxon>
        <taxon>Mammalia</taxon>
        <taxon>Eutheria</taxon>
        <taxon>Laurasiatheria</taxon>
        <taxon>Artiodactyla</taxon>
        <taxon>Ruminantia</taxon>
        <taxon>Pecora</taxon>
        <taxon>Cervidae</taxon>
        <taxon>Odocoileinae</taxon>
        <taxon>Rangifer</taxon>
    </lineage>
</organism>
<evidence type="ECO:0000256" key="1">
    <source>
        <dbReference type="SAM" id="MobiDB-lite"/>
    </source>
</evidence>
<sequence>MSSDQASGLPCEKQKRGAESHLELGRCWKETGCSGLRPPSQVQPPGFERRRDVGGRTPTVAVGTGFKAWEKFLHFEKKGPLVGGYRGETEGLRPAPPPGGCSCFFHLCHQVSAAEPRRIRETRGADTRTHTGLQFRCLLGSPRISRPHRPNCRLSALRNTPGGPGRRTPPAWPFHTLSGRPASHSLLSLSRSSHPQLGLLDFLCRGRD</sequence>
<name>A0ABN8YC02_RANTA</name>
<accession>A0ABN8YC02</accession>